<dbReference type="RefSeq" id="WP_184253183.1">
    <property type="nucleotide sequence ID" value="NZ_JACHIO010000003.1"/>
</dbReference>
<proteinExistence type="predicted"/>
<evidence type="ECO:0000313" key="2">
    <source>
        <dbReference type="Proteomes" id="UP000584867"/>
    </source>
</evidence>
<protein>
    <submittedName>
        <fullName evidence="1">Uridine kinase</fullName>
    </submittedName>
</protein>
<reference evidence="1 2" key="1">
    <citation type="submission" date="2020-08" db="EMBL/GenBank/DDBJ databases">
        <title>Genomic Encyclopedia of Type Strains, Phase IV (KMG-V): Genome sequencing to study the core and pangenomes of soil and plant-associated prokaryotes.</title>
        <authorList>
            <person name="Whitman W."/>
        </authorList>
    </citation>
    <scope>NUCLEOTIDE SEQUENCE [LARGE SCALE GENOMIC DNA]</scope>
    <source>
        <strain evidence="1 2">X5P3</strain>
    </source>
</reference>
<name>A0A7W7ZME4_9BACT</name>
<keyword evidence="1" id="KW-0418">Kinase</keyword>
<dbReference type="SUPFAM" id="SSF52540">
    <property type="entry name" value="P-loop containing nucleoside triphosphate hydrolases"/>
    <property type="match status" value="1"/>
</dbReference>
<evidence type="ECO:0000313" key="1">
    <source>
        <dbReference type="EMBL" id="MBB5062617.1"/>
    </source>
</evidence>
<accession>A0A7W7ZME4</accession>
<dbReference type="EMBL" id="JACHIO010000003">
    <property type="protein sequence ID" value="MBB5062617.1"/>
    <property type="molecule type" value="Genomic_DNA"/>
</dbReference>
<gene>
    <name evidence="1" type="ORF">HDF15_000947</name>
</gene>
<dbReference type="AlphaFoldDB" id="A0A7W7ZME4"/>
<sequence>MPTEIFCIGISGTSGSGKSTLLRELSARLPETVSLAFDDYISVSNVPADIVGWLDAGADLNAFQTPQLATNLAALRAGKKVHSPQGQMISPAPFLLVEEPFGRARRELQGLLDLVVFLDTPMDIALARRVIRTLESGSREATDQLRHVVTDLKAFLQAGRRAYQVAVDEARRTSDIVLDGTLPPQSWIETVSLELQRRGHSALPAAQDFSETVFTHSK</sequence>
<keyword evidence="1" id="KW-0808">Transferase</keyword>
<dbReference type="GO" id="GO:0016301">
    <property type="term" value="F:kinase activity"/>
    <property type="evidence" value="ECO:0007669"/>
    <property type="project" value="UniProtKB-KW"/>
</dbReference>
<comment type="caution">
    <text evidence="1">The sequence shown here is derived from an EMBL/GenBank/DDBJ whole genome shotgun (WGS) entry which is preliminary data.</text>
</comment>
<dbReference type="InterPro" id="IPR027417">
    <property type="entry name" value="P-loop_NTPase"/>
</dbReference>
<dbReference type="PANTHER" id="PTHR10285">
    <property type="entry name" value="URIDINE KINASE"/>
    <property type="match status" value="1"/>
</dbReference>
<organism evidence="1 2">
    <name type="scientific">Granulicella mallensis</name>
    <dbReference type="NCBI Taxonomy" id="940614"/>
    <lineage>
        <taxon>Bacteria</taxon>
        <taxon>Pseudomonadati</taxon>
        <taxon>Acidobacteriota</taxon>
        <taxon>Terriglobia</taxon>
        <taxon>Terriglobales</taxon>
        <taxon>Acidobacteriaceae</taxon>
        <taxon>Granulicella</taxon>
    </lineage>
</organism>
<dbReference type="Proteomes" id="UP000584867">
    <property type="component" value="Unassembled WGS sequence"/>
</dbReference>
<dbReference type="Gene3D" id="3.40.50.300">
    <property type="entry name" value="P-loop containing nucleotide triphosphate hydrolases"/>
    <property type="match status" value="1"/>
</dbReference>